<evidence type="ECO:0000313" key="1">
    <source>
        <dbReference type="EMBL" id="RHW24186.1"/>
    </source>
</evidence>
<evidence type="ECO:0000313" key="2">
    <source>
        <dbReference type="Proteomes" id="UP000283644"/>
    </source>
</evidence>
<dbReference type="AlphaFoldDB" id="A0A417XV16"/>
<reference evidence="1 2" key="1">
    <citation type="submission" date="2018-09" db="EMBL/GenBank/DDBJ databases">
        <title>Genome sequencing of Nocardioides immobilis CCTCC AB 2017083 for comparison to Nocardioides silvaticus.</title>
        <authorList>
            <person name="Li C."/>
            <person name="Wang G."/>
        </authorList>
    </citation>
    <scope>NUCLEOTIDE SEQUENCE [LARGE SCALE GENOMIC DNA]</scope>
    <source>
        <strain evidence="1 2">CCTCC AB 2017083</strain>
    </source>
</reference>
<protein>
    <submittedName>
        <fullName evidence="1">Uncharacterized protein</fullName>
    </submittedName>
</protein>
<comment type="caution">
    <text evidence="1">The sequence shown here is derived from an EMBL/GenBank/DDBJ whole genome shotgun (WGS) entry which is preliminary data.</text>
</comment>
<gene>
    <name evidence="1" type="ORF">D0Z08_26060</name>
</gene>
<accession>A0A417XV16</accession>
<dbReference type="EMBL" id="QXGH01000035">
    <property type="protein sequence ID" value="RHW24186.1"/>
    <property type="molecule type" value="Genomic_DNA"/>
</dbReference>
<dbReference type="Proteomes" id="UP000283644">
    <property type="component" value="Unassembled WGS sequence"/>
</dbReference>
<dbReference type="RefSeq" id="WP_118928205.1">
    <property type="nucleotide sequence ID" value="NZ_QXGH01000035.1"/>
</dbReference>
<keyword evidence="2" id="KW-1185">Reference proteome</keyword>
<organism evidence="1 2">
    <name type="scientific">Nocardioides immobilis</name>
    <dbReference type="NCBI Taxonomy" id="2049295"/>
    <lineage>
        <taxon>Bacteria</taxon>
        <taxon>Bacillati</taxon>
        <taxon>Actinomycetota</taxon>
        <taxon>Actinomycetes</taxon>
        <taxon>Propionibacteriales</taxon>
        <taxon>Nocardioidaceae</taxon>
        <taxon>Nocardioides</taxon>
    </lineage>
</organism>
<sequence length="129" mass="14533">MSWMFPDSTADGCDAVDPGGRRTREIWCRDVEVAGRTVDLHFSDWKGPRDVDSHYAGDRIGPLPDPFVEARAFEVRSARGAKGVLRYFGYRVDDWSVSVYAESREDLIAAIAGLQIRPGADWRATQRQE</sequence>
<proteinExistence type="predicted"/>
<dbReference type="OrthoDB" id="9803988at2"/>
<name>A0A417XV16_9ACTN</name>